<comment type="caution">
    <text evidence="4">The sequence shown here is derived from an EMBL/GenBank/DDBJ whole genome shotgun (WGS) entry which is preliminary data.</text>
</comment>
<keyword evidence="5" id="KW-1185">Reference proteome</keyword>
<name>A0A4D9DUH5_9SAUR</name>
<dbReference type="GO" id="GO:0012505">
    <property type="term" value="C:endomembrane system"/>
    <property type="evidence" value="ECO:0007669"/>
    <property type="project" value="UniProtKB-SubCell"/>
</dbReference>
<dbReference type="GO" id="GO:0016020">
    <property type="term" value="C:membrane"/>
    <property type="evidence" value="ECO:0007669"/>
    <property type="project" value="InterPro"/>
</dbReference>
<evidence type="ECO:0000259" key="3">
    <source>
        <dbReference type="Pfam" id="PF09177"/>
    </source>
</evidence>
<dbReference type="GO" id="GO:0048193">
    <property type="term" value="P:Golgi vesicle transport"/>
    <property type="evidence" value="ECO:0007669"/>
    <property type="project" value="InterPro"/>
</dbReference>
<dbReference type="SUPFAM" id="SSF58038">
    <property type="entry name" value="SNARE fusion complex"/>
    <property type="match status" value="1"/>
</dbReference>
<comment type="subcellular location">
    <subcellularLocation>
        <location evidence="2">Endomembrane system</location>
        <topology evidence="2">Single-pass type IV membrane protein</topology>
    </subcellularLocation>
</comment>
<evidence type="ECO:0000256" key="2">
    <source>
        <dbReference type="ARBA" id="ARBA00046280"/>
    </source>
</evidence>
<protein>
    <submittedName>
        <fullName evidence="4">Syntaxin-10</fullName>
    </submittedName>
</protein>
<dbReference type="STRING" id="55544.A0A4D9DUH5"/>
<dbReference type="GO" id="GO:0015031">
    <property type="term" value="P:protein transport"/>
    <property type="evidence" value="ECO:0007669"/>
    <property type="project" value="UniProtKB-KW"/>
</dbReference>
<organism evidence="4 5">
    <name type="scientific">Platysternon megacephalum</name>
    <name type="common">big-headed turtle</name>
    <dbReference type="NCBI Taxonomy" id="55544"/>
    <lineage>
        <taxon>Eukaryota</taxon>
        <taxon>Metazoa</taxon>
        <taxon>Chordata</taxon>
        <taxon>Craniata</taxon>
        <taxon>Vertebrata</taxon>
        <taxon>Euteleostomi</taxon>
        <taxon>Archelosauria</taxon>
        <taxon>Testudinata</taxon>
        <taxon>Testudines</taxon>
        <taxon>Cryptodira</taxon>
        <taxon>Durocryptodira</taxon>
        <taxon>Testudinoidea</taxon>
        <taxon>Platysternidae</taxon>
        <taxon>Platysternon</taxon>
    </lineage>
</organism>
<dbReference type="Pfam" id="PF09177">
    <property type="entry name" value="STX6_10_61_N"/>
    <property type="match status" value="1"/>
</dbReference>
<dbReference type="Gene3D" id="1.20.5.110">
    <property type="match status" value="1"/>
</dbReference>
<accession>A0A4D9DUH5</accession>
<dbReference type="SUPFAM" id="SSF47661">
    <property type="entry name" value="t-snare proteins"/>
    <property type="match status" value="2"/>
</dbReference>
<gene>
    <name evidence="4" type="ORF">DR999_PMT16441</name>
</gene>
<reference evidence="4 5" key="2">
    <citation type="submission" date="2019-04" db="EMBL/GenBank/DDBJ databases">
        <title>The genome sequence of big-headed turtle.</title>
        <authorList>
            <person name="Gong S."/>
        </authorList>
    </citation>
    <scope>NUCLEOTIDE SEQUENCE [LARGE SCALE GENOMIC DNA]</scope>
    <source>
        <strain evidence="4">DO16091913</strain>
        <tissue evidence="4">Muscle</tissue>
    </source>
</reference>
<feature type="domain" description="Syntaxin 6/10/61 N-terminal" evidence="3">
    <location>
        <begin position="5"/>
        <end position="136"/>
    </location>
</feature>
<proteinExistence type="predicted"/>
<keyword evidence="1" id="KW-0653">Protein transport</keyword>
<dbReference type="AlphaFoldDB" id="A0A4D9DUH5"/>
<dbReference type="Gene3D" id="1.20.58.90">
    <property type="match status" value="1"/>
</dbReference>
<dbReference type="EMBL" id="QXTE01000230">
    <property type="protein sequence ID" value="TFK01391.1"/>
    <property type="molecule type" value="Genomic_DNA"/>
</dbReference>
<dbReference type="OrthoDB" id="546861at2759"/>
<dbReference type="Proteomes" id="UP000297703">
    <property type="component" value="Unassembled WGS sequence"/>
</dbReference>
<evidence type="ECO:0000256" key="1">
    <source>
        <dbReference type="ARBA" id="ARBA00022927"/>
    </source>
</evidence>
<evidence type="ECO:0000313" key="5">
    <source>
        <dbReference type="Proteomes" id="UP000297703"/>
    </source>
</evidence>
<reference evidence="4 5" key="1">
    <citation type="submission" date="2019-04" db="EMBL/GenBank/DDBJ databases">
        <title>Draft genome of the big-headed turtle Platysternon megacephalum.</title>
        <authorList>
            <person name="Gong S."/>
        </authorList>
    </citation>
    <scope>NUCLEOTIDE SEQUENCE [LARGE SCALE GENOMIC DNA]</scope>
    <source>
        <strain evidence="4">DO16091913</strain>
        <tissue evidence="4">Muscle</tissue>
    </source>
</reference>
<dbReference type="InterPro" id="IPR015260">
    <property type="entry name" value="Syntaxin-6/10/61_N"/>
</dbReference>
<keyword evidence="1" id="KW-0813">Transport</keyword>
<dbReference type="InterPro" id="IPR010989">
    <property type="entry name" value="SNARE"/>
</dbReference>
<sequence length="347" mass="38704">MALEDPFSAVRGEVQKAVNTARGLYERWCELLQETHVVSTEEFDWTTNELRNSLRSIEWDLEDLEETIDILLGPGSPAGAPPPVPGLCPAPHGAPCWDSGARIVESNPRKFRIEASELTERRAFVRQMRDSVKEMRDHVSSPSALAFAERKTREMLIGGGASQKPPPERYGQLREELVSASSRYIEEQQLHQQLIIDQQDDQLELVSGSIRVLKHMMLEEFAQEMDSTQSRMDGVLKKMAKGAKGAAMGLSREFLALSFTESQAQMVPAPRSAMELLVIVLLLGATGEQFRFQQQSGAPSHEHVTIGGCCFLGSFTENLTRVQGLVSPITRFAFRRRYPSLMGQTLS</sequence>
<evidence type="ECO:0000313" key="4">
    <source>
        <dbReference type="EMBL" id="TFK01391.1"/>
    </source>
</evidence>